<feature type="transmembrane region" description="Helical" evidence="12">
    <location>
        <begin position="58"/>
        <end position="91"/>
    </location>
</feature>
<evidence type="ECO:0000256" key="7">
    <source>
        <dbReference type="ARBA" id="ARBA00022679"/>
    </source>
</evidence>
<dbReference type="EMBL" id="BLAE01000037">
    <property type="protein sequence ID" value="GES12560.1"/>
    <property type="molecule type" value="Genomic_DNA"/>
</dbReference>
<name>A0A5M3WV26_9ACTN</name>
<dbReference type="PROSITE" id="PS51104">
    <property type="entry name" value="PTS_EIIC_TYPE_2"/>
    <property type="match status" value="1"/>
</dbReference>
<organism evidence="14 15">
    <name type="scientific">Acrocarpospora macrocephala</name>
    <dbReference type="NCBI Taxonomy" id="150177"/>
    <lineage>
        <taxon>Bacteria</taxon>
        <taxon>Bacillati</taxon>
        <taxon>Actinomycetota</taxon>
        <taxon>Actinomycetes</taxon>
        <taxon>Streptosporangiales</taxon>
        <taxon>Streptosporangiaceae</taxon>
        <taxon>Acrocarpospora</taxon>
    </lineage>
</organism>
<dbReference type="InterPro" id="IPR050893">
    <property type="entry name" value="Sugar_PTS"/>
</dbReference>
<feature type="transmembrane region" description="Helical" evidence="12">
    <location>
        <begin position="226"/>
        <end position="244"/>
    </location>
</feature>
<sequence>MPNIGAFIAWGLITALFIPTGWLPNETLAALVGPMISSLLPILIGYTGGRMVHGQRGAVVGAVATMGVIVGSEVPMFLGAMIMGPLAAYIIKKVDEFTQARTRAGFEMLVDNFSAGIIGGAAAVAGVFGIGPVVEWLTERASEIVDFLVGQQLLPLASILIEPAKVLFLNNAINHGVLGPLGVAQAAETGKSILFMLETNPGPGLGLLIAYMLFGPRSLRPSTPPAMIIHFLGGIHEIYFPYVLMKPRLILAVIAGGASGILTFLVTGAGLVATPSPGSIFAYLAVTPKGGWFGVILGIIVATGVSFIVASALLGFGRGSNDEETPSTEPAAQEA</sequence>
<protein>
    <recommendedName>
        <fullName evidence="13">PTS EIIC type-2 domain-containing protein</fullName>
    </recommendedName>
</protein>
<feature type="transmembrane region" description="Helical" evidence="12">
    <location>
        <begin position="193"/>
        <end position="214"/>
    </location>
</feature>
<evidence type="ECO:0000256" key="10">
    <source>
        <dbReference type="ARBA" id="ARBA00022989"/>
    </source>
</evidence>
<evidence type="ECO:0000259" key="13">
    <source>
        <dbReference type="PROSITE" id="PS51104"/>
    </source>
</evidence>
<evidence type="ECO:0000256" key="1">
    <source>
        <dbReference type="ARBA" id="ARBA00002434"/>
    </source>
</evidence>
<dbReference type="GO" id="GO:0009401">
    <property type="term" value="P:phosphoenolpyruvate-dependent sugar phosphotransferase system"/>
    <property type="evidence" value="ECO:0007669"/>
    <property type="project" value="UniProtKB-KW"/>
</dbReference>
<keyword evidence="10 12" id="KW-1133">Transmembrane helix</keyword>
<feature type="transmembrane region" description="Helical" evidence="12">
    <location>
        <begin position="292"/>
        <end position="316"/>
    </location>
</feature>
<dbReference type="AlphaFoldDB" id="A0A5M3WV26"/>
<keyword evidence="4" id="KW-1003">Cell membrane</keyword>
<evidence type="ECO:0000256" key="3">
    <source>
        <dbReference type="ARBA" id="ARBA00022448"/>
    </source>
</evidence>
<feature type="domain" description="PTS EIIC type-2" evidence="13">
    <location>
        <begin position="1"/>
        <end position="309"/>
    </location>
</feature>
<comment type="function">
    <text evidence="1">The phosphoenolpyruvate-dependent sugar phosphotransferase system (sugar PTS), a major carbohydrate active transport system, catalyzes the phosphorylation of incoming sugar substrates concomitantly with their translocation across the cell membrane. The enzyme II CmtAB PTS system is involved in D-mannitol transport.</text>
</comment>
<keyword evidence="6" id="KW-0762">Sugar transport</keyword>
<comment type="subcellular location">
    <subcellularLocation>
        <location evidence="2">Cell membrane</location>
        <topology evidence="2">Multi-pass membrane protein</topology>
    </subcellularLocation>
</comment>
<keyword evidence="15" id="KW-1185">Reference proteome</keyword>
<evidence type="ECO:0000256" key="5">
    <source>
        <dbReference type="ARBA" id="ARBA00022553"/>
    </source>
</evidence>
<evidence type="ECO:0000256" key="8">
    <source>
        <dbReference type="ARBA" id="ARBA00022683"/>
    </source>
</evidence>
<feature type="transmembrane region" description="Helical" evidence="12">
    <location>
        <begin position="113"/>
        <end position="134"/>
    </location>
</feature>
<accession>A0A5M3WV26</accession>
<dbReference type="InterPro" id="IPR004718">
    <property type="entry name" value="PTS_IIC_mtl"/>
</dbReference>
<keyword evidence="11 12" id="KW-0472">Membrane</keyword>
<evidence type="ECO:0000313" key="15">
    <source>
        <dbReference type="Proteomes" id="UP000331127"/>
    </source>
</evidence>
<feature type="transmembrane region" description="Helical" evidence="12">
    <location>
        <begin position="27"/>
        <end position="46"/>
    </location>
</feature>
<proteinExistence type="predicted"/>
<dbReference type="PANTHER" id="PTHR30181:SF2">
    <property type="entry name" value="PTS SYSTEM MANNITOL-SPECIFIC EIICBA COMPONENT"/>
    <property type="match status" value="1"/>
</dbReference>
<feature type="transmembrane region" description="Helical" evidence="12">
    <location>
        <begin position="249"/>
        <end position="272"/>
    </location>
</feature>
<keyword evidence="5" id="KW-0597">Phosphoprotein</keyword>
<evidence type="ECO:0000256" key="4">
    <source>
        <dbReference type="ARBA" id="ARBA00022475"/>
    </source>
</evidence>
<keyword evidence="9 12" id="KW-0812">Transmembrane</keyword>
<dbReference type="GO" id="GO:0005886">
    <property type="term" value="C:plasma membrane"/>
    <property type="evidence" value="ECO:0007669"/>
    <property type="project" value="UniProtKB-SubCell"/>
</dbReference>
<keyword evidence="3" id="KW-0813">Transport</keyword>
<dbReference type="GO" id="GO:0008982">
    <property type="term" value="F:protein-N(PI)-phosphohistidine-sugar phosphotransferase activity"/>
    <property type="evidence" value="ECO:0007669"/>
    <property type="project" value="InterPro"/>
</dbReference>
<evidence type="ECO:0000256" key="2">
    <source>
        <dbReference type="ARBA" id="ARBA00004651"/>
    </source>
</evidence>
<gene>
    <name evidence="14" type="ORF">Amac_061570</name>
</gene>
<keyword evidence="8" id="KW-0598">Phosphotransferase system</keyword>
<dbReference type="Pfam" id="PF02378">
    <property type="entry name" value="PTS_EIIC"/>
    <property type="match status" value="1"/>
</dbReference>
<evidence type="ECO:0000256" key="6">
    <source>
        <dbReference type="ARBA" id="ARBA00022597"/>
    </source>
</evidence>
<reference evidence="14 15" key="1">
    <citation type="submission" date="2019-10" db="EMBL/GenBank/DDBJ databases">
        <title>Whole genome shotgun sequence of Acrocarpospora macrocephala NBRC 16266.</title>
        <authorList>
            <person name="Ichikawa N."/>
            <person name="Kimura A."/>
            <person name="Kitahashi Y."/>
            <person name="Komaki H."/>
            <person name="Oguchi A."/>
        </authorList>
    </citation>
    <scope>NUCLEOTIDE SEQUENCE [LARGE SCALE GENOMIC DNA]</scope>
    <source>
        <strain evidence="14 15">NBRC 16266</strain>
    </source>
</reference>
<keyword evidence="7" id="KW-0808">Transferase</keyword>
<evidence type="ECO:0000256" key="9">
    <source>
        <dbReference type="ARBA" id="ARBA00022692"/>
    </source>
</evidence>
<dbReference type="NCBIfam" id="TIGR00851">
    <property type="entry name" value="mtlA"/>
    <property type="match status" value="1"/>
</dbReference>
<dbReference type="PANTHER" id="PTHR30181">
    <property type="entry name" value="MANNITOL PERMEASE IIC COMPONENT"/>
    <property type="match status" value="1"/>
</dbReference>
<evidence type="ECO:0000256" key="11">
    <source>
        <dbReference type="ARBA" id="ARBA00023136"/>
    </source>
</evidence>
<dbReference type="Proteomes" id="UP000331127">
    <property type="component" value="Unassembled WGS sequence"/>
</dbReference>
<evidence type="ECO:0000313" key="14">
    <source>
        <dbReference type="EMBL" id="GES12560.1"/>
    </source>
</evidence>
<evidence type="ECO:0000256" key="12">
    <source>
        <dbReference type="SAM" id="Phobius"/>
    </source>
</evidence>
<dbReference type="InterPro" id="IPR013014">
    <property type="entry name" value="PTS_EIIC_2"/>
</dbReference>
<dbReference type="GO" id="GO:0090563">
    <property type="term" value="F:protein-phosphocysteine-sugar phosphotransferase activity"/>
    <property type="evidence" value="ECO:0007669"/>
    <property type="project" value="TreeGrafter"/>
</dbReference>
<dbReference type="InterPro" id="IPR003352">
    <property type="entry name" value="PTS_EIIC"/>
</dbReference>
<comment type="caution">
    <text evidence="14">The sequence shown here is derived from an EMBL/GenBank/DDBJ whole genome shotgun (WGS) entry which is preliminary data.</text>
</comment>